<evidence type="ECO:0000313" key="2">
    <source>
        <dbReference type="EMBL" id="CAI6357244.1"/>
    </source>
</evidence>
<dbReference type="EMBL" id="CARXXK010000002">
    <property type="protein sequence ID" value="CAI6357244.1"/>
    <property type="molecule type" value="Genomic_DNA"/>
</dbReference>
<organism evidence="2 3">
    <name type="scientific">Macrosiphum euphorbiae</name>
    <name type="common">potato aphid</name>
    <dbReference type="NCBI Taxonomy" id="13131"/>
    <lineage>
        <taxon>Eukaryota</taxon>
        <taxon>Metazoa</taxon>
        <taxon>Ecdysozoa</taxon>
        <taxon>Arthropoda</taxon>
        <taxon>Hexapoda</taxon>
        <taxon>Insecta</taxon>
        <taxon>Pterygota</taxon>
        <taxon>Neoptera</taxon>
        <taxon>Paraneoptera</taxon>
        <taxon>Hemiptera</taxon>
        <taxon>Sternorrhyncha</taxon>
        <taxon>Aphidomorpha</taxon>
        <taxon>Aphidoidea</taxon>
        <taxon>Aphididae</taxon>
        <taxon>Macrosiphini</taxon>
        <taxon>Macrosiphum</taxon>
    </lineage>
</organism>
<keyword evidence="1" id="KW-0732">Signal</keyword>
<gene>
    <name evidence="2" type="ORF">MEUPH1_LOCUS12891</name>
</gene>
<accession>A0AAV0WML4</accession>
<protein>
    <submittedName>
        <fullName evidence="2">Uncharacterized protein</fullName>
    </submittedName>
</protein>
<comment type="caution">
    <text evidence="2">The sequence shown here is derived from an EMBL/GenBank/DDBJ whole genome shotgun (WGS) entry which is preliminary data.</text>
</comment>
<dbReference type="AlphaFoldDB" id="A0AAV0WML4"/>
<feature type="signal peptide" evidence="1">
    <location>
        <begin position="1"/>
        <end position="19"/>
    </location>
</feature>
<keyword evidence="3" id="KW-1185">Reference proteome</keyword>
<name>A0AAV0WML4_9HEMI</name>
<reference evidence="2 3" key="1">
    <citation type="submission" date="2023-01" db="EMBL/GenBank/DDBJ databases">
        <authorList>
            <person name="Whitehead M."/>
        </authorList>
    </citation>
    <scope>NUCLEOTIDE SEQUENCE [LARGE SCALE GENOMIC DNA]</scope>
</reference>
<feature type="chain" id="PRO_5043426744" evidence="1">
    <location>
        <begin position="20"/>
        <end position="303"/>
    </location>
</feature>
<proteinExistence type="predicted"/>
<dbReference type="Proteomes" id="UP001160148">
    <property type="component" value="Unassembled WGS sequence"/>
</dbReference>
<evidence type="ECO:0000256" key="1">
    <source>
        <dbReference type="SAM" id="SignalP"/>
    </source>
</evidence>
<sequence length="303" mass="34021">MASILVSIVTTITIVSITGDAVDLHTDRELVEMEGCPYIENGEHLVTVKGAVSALISGCGYIHYNSSNFVPQTYSLWFENMHRIGPHCTTHGREYFHFYCVSRPPSPSADIKKGRMFISKVWPYDEADKNTETHRCALYEKIDEDNNPTLRVAISKGTSCNGLSDMIQHPEVIPWDINGNLLMVFYTNISATDITSTKAKQLISKRYQGRGYIPQNFGNRSNTFHRKIRETKDDDKRIRRALQMTSDGDDIHGAVMVPTSKPVIKIAGANPFALLLANRVRNNNTGSIKPLGLWDSIVKIFKN</sequence>
<evidence type="ECO:0000313" key="3">
    <source>
        <dbReference type="Proteomes" id="UP001160148"/>
    </source>
</evidence>